<dbReference type="GO" id="GO:0003677">
    <property type="term" value="F:DNA binding"/>
    <property type="evidence" value="ECO:0007669"/>
    <property type="project" value="InterPro"/>
</dbReference>
<proteinExistence type="predicted"/>
<dbReference type="GO" id="GO:0004803">
    <property type="term" value="F:transposase activity"/>
    <property type="evidence" value="ECO:0007669"/>
    <property type="project" value="InterPro"/>
</dbReference>
<reference evidence="2" key="1">
    <citation type="journal article" date="2014" name="Front. Microbiol.">
        <title>High frequency of phylogenetically diverse reductive dehalogenase-homologous genes in deep subseafloor sedimentary metagenomes.</title>
        <authorList>
            <person name="Kawai M."/>
            <person name="Futagami T."/>
            <person name="Toyoda A."/>
            <person name="Takaki Y."/>
            <person name="Nishi S."/>
            <person name="Hori S."/>
            <person name="Arai W."/>
            <person name="Tsubouchi T."/>
            <person name="Morono Y."/>
            <person name="Uchiyama I."/>
            <person name="Ito T."/>
            <person name="Fujiyama A."/>
            <person name="Inagaki F."/>
            <person name="Takami H."/>
        </authorList>
    </citation>
    <scope>NUCLEOTIDE SEQUENCE</scope>
    <source>
        <strain evidence="2">Expedition CK06-06</strain>
    </source>
</reference>
<dbReference type="AlphaFoldDB" id="X1L7K0"/>
<dbReference type="Pfam" id="PF01609">
    <property type="entry name" value="DDE_Tnp_1"/>
    <property type="match status" value="1"/>
</dbReference>
<feature type="domain" description="Transposase IS4-like" evidence="1">
    <location>
        <begin position="71"/>
        <end position="273"/>
    </location>
</feature>
<sequence length="313" mass="35999">MPCKDSLLNGLAIINDTELLRLRRYLTGATFEQGLTTGKRIAFDFHMRDFSSDDVELKNIGKGPSPKRKICFPGFRPHIAWDVATGVPITLEFRNGRARATSTIKRFIRELLFHALGDQAVEHVYLDSEYTSEAVWKFIVDAREGLGAELTMCIKQNKKVKAYIDSFLKTNPTWLFYDEDHTYTEQSFEIPIQQTDQILRCVVKRKESTGRLRCFGSTLEGLTSKGILEEYGYRWIIENGIKDLIANYFFDNIPGIDPHRINIHYFVVTLARILYEMLCRDYTEAWNSDKTKKTIGTLRPEFLTGSNAIISRA</sequence>
<evidence type="ECO:0000259" key="1">
    <source>
        <dbReference type="Pfam" id="PF01609"/>
    </source>
</evidence>
<dbReference type="GO" id="GO:0006313">
    <property type="term" value="P:DNA transposition"/>
    <property type="evidence" value="ECO:0007669"/>
    <property type="project" value="InterPro"/>
</dbReference>
<accession>X1L7K0</accession>
<name>X1L7K0_9ZZZZ</name>
<dbReference type="InterPro" id="IPR002559">
    <property type="entry name" value="Transposase_11"/>
</dbReference>
<feature type="non-terminal residue" evidence="2">
    <location>
        <position position="313"/>
    </location>
</feature>
<evidence type="ECO:0000313" key="2">
    <source>
        <dbReference type="EMBL" id="GAI15312.1"/>
    </source>
</evidence>
<gene>
    <name evidence="2" type="ORF">S06H3_18487</name>
</gene>
<comment type="caution">
    <text evidence="2">The sequence shown here is derived from an EMBL/GenBank/DDBJ whole genome shotgun (WGS) entry which is preliminary data.</text>
</comment>
<protein>
    <recommendedName>
        <fullName evidence="1">Transposase IS4-like domain-containing protein</fullName>
    </recommendedName>
</protein>
<dbReference type="EMBL" id="BARV01009356">
    <property type="protein sequence ID" value="GAI15312.1"/>
    <property type="molecule type" value="Genomic_DNA"/>
</dbReference>
<organism evidence="2">
    <name type="scientific">marine sediment metagenome</name>
    <dbReference type="NCBI Taxonomy" id="412755"/>
    <lineage>
        <taxon>unclassified sequences</taxon>
        <taxon>metagenomes</taxon>
        <taxon>ecological metagenomes</taxon>
    </lineage>
</organism>